<keyword evidence="3 6" id="KW-0812">Transmembrane</keyword>
<dbReference type="PANTHER" id="PTHR21716:SF62">
    <property type="entry name" value="TRANSPORT PROTEIN YDBI-RELATED"/>
    <property type="match status" value="1"/>
</dbReference>
<reference evidence="8" key="1">
    <citation type="journal article" date="2017" name="J. Biotechnol.">
        <title>Complete genome sequence of Novosphingobium resinovorum SA1, a versatile xenobiotic-degrading bacterium capable of utilizing sulfanilic acid.</title>
        <authorList>
            <person name="Hegedus B."/>
            <person name="Kos P.B."/>
            <person name="Balint B."/>
            <person name="Maroti G."/>
            <person name="Gan H.M."/>
            <person name="Perei K."/>
            <person name="Rakhely G."/>
        </authorList>
    </citation>
    <scope>NUCLEOTIDE SEQUENCE [LARGE SCALE GENOMIC DNA]</scope>
    <source>
        <strain evidence="8">SA1</strain>
    </source>
</reference>
<dbReference type="Proteomes" id="UP000094626">
    <property type="component" value="Chromosome"/>
</dbReference>
<feature type="transmembrane region" description="Helical" evidence="6">
    <location>
        <begin position="192"/>
        <end position="223"/>
    </location>
</feature>
<proteinExistence type="inferred from homology"/>
<comment type="similarity">
    <text evidence="2">Belongs to the autoinducer-2 exporter (AI-2E) (TC 2.A.86) family.</text>
</comment>
<keyword evidence="4 6" id="KW-1133">Transmembrane helix</keyword>
<dbReference type="PANTHER" id="PTHR21716">
    <property type="entry name" value="TRANSMEMBRANE PROTEIN"/>
    <property type="match status" value="1"/>
</dbReference>
<accession>A0A1D8A2S4</accession>
<feature type="transmembrane region" description="Helical" evidence="6">
    <location>
        <begin position="280"/>
        <end position="311"/>
    </location>
</feature>
<evidence type="ECO:0000256" key="1">
    <source>
        <dbReference type="ARBA" id="ARBA00004141"/>
    </source>
</evidence>
<keyword evidence="8" id="KW-1185">Reference proteome</keyword>
<dbReference type="GO" id="GO:0016020">
    <property type="term" value="C:membrane"/>
    <property type="evidence" value="ECO:0007669"/>
    <property type="project" value="UniProtKB-SubCell"/>
</dbReference>
<comment type="subcellular location">
    <subcellularLocation>
        <location evidence="1">Membrane</location>
        <topology evidence="1">Multi-pass membrane protein</topology>
    </subcellularLocation>
</comment>
<feature type="transmembrane region" description="Helical" evidence="6">
    <location>
        <begin position="48"/>
        <end position="71"/>
    </location>
</feature>
<evidence type="ECO:0000313" key="7">
    <source>
        <dbReference type="EMBL" id="AOR76404.1"/>
    </source>
</evidence>
<evidence type="ECO:0000256" key="6">
    <source>
        <dbReference type="SAM" id="Phobius"/>
    </source>
</evidence>
<evidence type="ECO:0000256" key="2">
    <source>
        <dbReference type="ARBA" id="ARBA00009773"/>
    </source>
</evidence>
<name>A0A1D8A2S4_9SPHN</name>
<dbReference type="InterPro" id="IPR002549">
    <property type="entry name" value="AI-2E-like"/>
</dbReference>
<dbReference type="GO" id="GO:0055085">
    <property type="term" value="P:transmembrane transport"/>
    <property type="evidence" value="ECO:0007669"/>
    <property type="project" value="TreeGrafter"/>
</dbReference>
<sequence length="326" mass="33686">MVVAIVAVALLLVRLSSFLMMVFGAVVLAVVFDAIARALCSVLPIGRGWSLGIAVVLLLGAFVGALVLFGAQLTSEFDIIRQNLPGGIDQLQAFLQRMGLGDAANGVLEHGKDSFSGLTSKIGTYMLALGNGLTNLVLVIFAAVFLSADPAVYRHGFLHLVPNKGLDVVNEALGDVGKGLNGWMKGQVVSSIVVASLTTAGLAALGVPSAAGLGVIAGLLDVVPMIGPVISGVPAVLLAFTQSPATALWTVVLFLVVQQLQGNFLQPMIQKQAVDVPPAVLLFTVVAAGTLFGFIGVLLAAPLTIAVFVVVKRIYVKTLLGKDVEI</sequence>
<protein>
    <submittedName>
        <fullName evidence="7">AI-2E family transporter</fullName>
    </submittedName>
</protein>
<gene>
    <name evidence="7" type="ORF">BES08_06290</name>
</gene>
<dbReference type="Pfam" id="PF01594">
    <property type="entry name" value="AI-2E_transport"/>
    <property type="match status" value="1"/>
</dbReference>
<evidence type="ECO:0000256" key="4">
    <source>
        <dbReference type="ARBA" id="ARBA00022989"/>
    </source>
</evidence>
<dbReference type="KEGG" id="nre:BES08_06290"/>
<keyword evidence="5 6" id="KW-0472">Membrane</keyword>
<dbReference type="EMBL" id="CP017075">
    <property type="protein sequence ID" value="AOR76404.1"/>
    <property type="molecule type" value="Genomic_DNA"/>
</dbReference>
<dbReference type="OrthoDB" id="5761230at2"/>
<organism evidence="7 8">
    <name type="scientific">Novosphingobium resinovorum</name>
    <dbReference type="NCBI Taxonomy" id="158500"/>
    <lineage>
        <taxon>Bacteria</taxon>
        <taxon>Pseudomonadati</taxon>
        <taxon>Pseudomonadota</taxon>
        <taxon>Alphaproteobacteria</taxon>
        <taxon>Sphingomonadales</taxon>
        <taxon>Sphingomonadaceae</taxon>
        <taxon>Novosphingobium</taxon>
    </lineage>
</organism>
<dbReference type="AlphaFoldDB" id="A0A1D8A2S4"/>
<evidence type="ECO:0000313" key="8">
    <source>
        <dbReference type="Proteomes" id="UP000094626"/>
    </source>
</evidence>
<evidence type="ECO:0000256" key="5">
    <source>
        <dbReference type="ARBA" id="ARBA00023136"/>
    </source>
</evidence>
<feature type="transmembrane region" description="Helical" evidence="6">
    <location>
        <begin position="125"/>
        <end position="148"/>
    </location>
</feature>
<feature type="transmembrane region" description="Helical" evidence="6">
    <location>
        <begin position="235"/>
        <end position="260"/>
    </location>
</feature>
<evidence type="ECO:0000256" key="3">
    <source>
        <dbReference type="ARBA" id="ARBA00022692"/>
    </source>
</evidence>